<dbReference type="GO" id="GO:0004879">
    <property type="term" value="F:nuclear receptor activity"/>
    <property type="evidence" value="ECO:0007669"/>
    <property type="project" value="TreeGrafter"/>
</dbReference>
<evidence type="ECO:0000256" key="5">
    <source>
        <dbReference type="ARBA" id="ARBA00023125"/>
    </source>
</evidence>
<keyword evidence="5" id="KW-0238">DNA-binding</keyword>
<dbReference type="GO" id="GO:0045944">
    <property type="term" value="P:positive regulation of transcription by RNA polymerase II"/>
    <property type="evidence" value="ECO:0007669"/>
    <property type="project" value="TreeGrafter"/>
</dbReference>
<keyword evidence="9" id="KW-1185">Reference proteome</keyword>
<reference evidence="8" key="1">
    <citation type="submission" date="2020-11" db="EMBL/GenBank/DDBJ databases">
        <authorList>
            <person name="Tran Van P."/>
        </authorList>
    </citation>
    <scope>NUCLEOTIDE SEQUENCE</scope>
</reference>
<evidence type="ECO:0000256" key="1">
    <source>
        <dbReference type="ARBA" id="ARBA00022723"/>
    </source>
</evidence>
<dbReference type="AlphaFoldDB" id="A0A7R9LUN2"/>
<dbReference type="Proteomes" id="UP000728032">
    <property type="component" value="Unassembled WGS sequence"/>
</dbReference>
<dbReference type="GO" id="GO:0000122">
    <property type="term" value="P:negative regulation of transcription by RNA polymerase II"/>
    <property type="evidence" value="ECO:0007669"/>
    <property type="project" value="TreeGrafter"/>
</dbReference>
<evidence type="ECO:0000256" key="2">
    <source>
        <dbReference type="ARBA" id="ARBA00022771"/>
    </source>
</evidence>
<keyword evidence="6" id="KW-0804">Transcription</keyword>
<dbReference type="SUPFAM" id="SSF48508">
    <property type="entry name" value="Nuclear receptor ligand-binding domain"/>
    <property type="match status" value="1"/>
</dbReference>
<evidence type="ECO:0000256" key="4">
    <source>
        <dbReference type="ARBA" id="ARBA00023015"/>
    </source>
</evidence>
<dbReference type="GO" id="GO:0000978">
    <property type="term" value="F:RNA polymerase II cis-regulatory region sequence-specific DNA binding"/>
    <property type="evidence" value="ECO:0007669"/>
    <property type="project" value="TreeGrafter"/>
</dbReference>
<evidence type="ECO:0000313" key="9">
    <source>
        <dbReference type="Proteomes" id="UP000728032"/>
    </source>
</evidence>
<proteinExistence type="predicted"/>
<evidence type="ECO:0000256" key="6">
    <source>
        <dbReference type="ARBA" id="ARBA00023163"/>
    </source>
</evidence>
<dbReference type="InterPro" id="IPR035500">
    <property type="entry name" value="NHR-like_dom_sf"/>
</dbReference>
<dbReference type="Gene3D" id="1.10.565.10">
    <property type="entry name" value="Retinoid X Receptor"/>
    <property type="match status" value="2"/>
</dbReference>
<dbReference type="EMBL" id="CAJPVJ010003093">
    <property type="protein sequence ID" value="CAG2167159.1"/>
    <property type="molecule type" value="Genomic_DNA"/>
</dbReference>
<keyword evidence="3" id="KW-0862">Zinc</keyword>
<accession>A0A7R9LUN2</accession>
<dbReference type="PANTHER" id="PTHR24082">
    <property type="entry name" value="NUCLEAR HORMONE RECEPTOR"/>
    <property type="match status" value="1"/>
</dbReference>
<dbReference type="GO" id="GO:0008270">
    <property type="term" value="F:zinc ion binding"/>
    <property type="evidence" value="ECO:0007669"/>
    <property type="project" value="UniProtKB-KW"/>
</dbReference>
<name>A0A7R9LUN2_9ACAR</name>
<keyword evidence="2" id="KW-0863">Zinc-finger</keyword>
<evidence type="ECO:0000256" key="7">
    <source>
        <dbReference type="ARBA" id="ARBA00023170"/>
    </source>
</evidence>
<dbReference type="PANTHER" id="PTHR24082:SF283">
    <property type="entry name" value="NUCLEAR HORMONE RECEPTOR HR96"/>
    <property type="match status" value="1"/>
</dbReference>
<keyword evidence="7" id="KW-0675">Receptor</keyword>
<dbReference type="InterPro" id="IPR050234">
    <property type="entry name" value="Nuclear_hormone_rcpt_NR1"/>
</dbReference>
<keyword evidence="4" id="KW-0805">Transcription regulation</keyword>
<organism evidence="8">
    <name type="scientific">Oppiella nova</name>
    <dbReference type="NCBI Taxonomy" id="334625"/>
    <lineage>
        <taxon>Eukaryota</taxon>
        <taxon>Metazoa</taxon>
        <taxon>Ecdysozoa</taxon>
        <taxon>Arthropoda</taxon>
        <taxon>Chelicerata</taxon>
        <taxon>Arachnida</taxon>
        <taxon>Acari</taxon>
        <taxon>Acariformes</taxon>
        <taxon>Sarcoptiformes</taxon>
        <taxon>Oribatida</taxon>
        <taxon>Brachypylina</taxon>
        <taxon>Oppioidea</taxon>
        <taxon>Oppiidae</taxon>
        <taxon>Oppiella</taxon>
    </lineage>
</organism>
<evidence type="ECO:0000313" key="8">
    <source>
        <dbReference type="EMBL" id="CAD7648277.1"/>
    </source>
</evidence>
<gene>
    <name evidence="8" type="ORF">ONB1V03_LOCUS6671</name>
</gene>
<keyword evidence="1" id="KW-0479">Metal-binding</keyword>
<dbReference type="GO" id="GO:0030154">
    <property type="term" value="P:cell differentiation"/>
    <property type="evidence" value="ECO:0007669"/>
    <property type="project" value="TreeGrafter"/>
</dbReference>
<sequence length="260" mass="30473">MFPICDTIYQKAVQMEMAVLPIARPTLDSDHTFSELEGNRFTELLFATKCMKNELKTIYTSEVFSVDDFFVTLDLKCEQEVRKLIKSCKSLICFNEICEQDRNTLIKSQCVQIYKLRSVAYFDEFNECWNIELDENNIIKVSPNVMQKKGDLDQQILDLMTAIILFNPDINVLIDREAIRMEQNNYMHLLKRYLQIKFSSICESNGNLLFLGAFDKRIRRSQTDRPRNRIPDLIQEILDLANNCHYNSTSETEYSITILQ</sequence>
<dbReference type="OrthoDB" id="6352325at2759"/>
<protein>
    <submittedName>
        <fullName evidence="8">Uncharacterized protein</fullName>
    </submittedName>
</protein>
<dbReference type="EMBL" id="OC917918">
    <property type="protein sequence ID" value="CAD7648277.1"/>
    <property type="molecule type" value="Genomic_DNA"/>
</dbReference>
<evidence type="ECO:0000256" key="3">
    <source>
        <dbReference type="ARBA" id="ARBA00022833"/>
    </source>
</evidence>